<dbReference type="GO" id="GO:0016829">
    <property type="term" value="F:lyase activity"/>
    <property type="evidence" value="ECO:0007669"/>
    <property type="project" value="UniProtKB-KW"/>
</dbReference>
<dbReference type="SUPFAM" id="SSF143081">
    <property type="entry name" value="BB1717-like"/>
    <property type="match status" value="1"/>
</dbReference>
<dbReference type="PANTHER" id="PTHR13604">
    <property type="entry name" value="DC12-RELATED"/>
    <property type="match status" value="1"/>
</dbReference>
<dbReference type="EC" id="3.4.-.-" evidence="8"/>
<reference evidence="9 10" key="1">
    <citation type="submission" date="2019-05" db="EMBL/GenBank/DDBJ databases">
        <title>Dyadobacter AR-3-8 sp. nov., isolated from arctic soil.</title>
        <authorList>
            <person name="Chaudhary D.K."/>
        </authorList>
    </citation>
    <scope>NUCLEOTIDE SEQUENCE [LARGE SCALE GENOMIC DNA]</scope>
    <source>
        <strain evidence="9 10">AR-3-8</strain>
    </source>
</reference>
<dbReference type="GO" id="GO:0006508">
    <property type="term" value="P:proteolysis"/>
    <property type="evidence" value="ECO:0007669"/>
    <property type="project" value="UniProtKB-KW"/>
</dbReference>
<dbReference type="AlphaFoldDB" id="A0A4U6D879"/>
<dbReference type="GO" id="GO:0106300">
    <property type="term" value="P:protein-DNA covalent cross-linking repair"/>
    <property type="evidence" value="ECO:0007669"/>
    <property type="project" value="InterPro"/>
</dbReference>
<keyword evidence="10" id="KW-1185">Reference proteome</keyword>
<keyword evidence="3" id="KW-0227">DNA damage</keyword>
<dbReference type="GO" id="GO:0008233">
    <property type="term" value="F:peptidase activity"/>
    <property type="evidence" value="ECO:0007669"/>
    <property type="project" value="UniProtKB-KW"/>
</dbReference>
<dbReference type="PANTHER" id="PTHR13604:SF0">
    <property type="entry name" value="ABASIC SITE PROCESSING PROTEIN HMCES"/>
    <property type="match status" value="1"/>
</dbReference>
<gene>
    <name evidence="9" type="ORF">FDK13_21670</name>
</gene>
<keyword evidence="5" id="KW-0190">Covalent protein-DNA linkage</keyword>
<evidence type="ECO:0000256" key="2">
    <source>
        <dbReference type="ARBA" id="ARBA00022670"/>
    </source>
</evidence>
<dbReference type="InterPro" id="IPR003738">
    <property type="entry name" value="SRAP"/>
</dbReference>
<evidence type="ECO:0000256" key="8">
    <source>
        <dbReference type="RuleBase" id="RU364100"/>
    </source>
</evidence>
<keyword evidence="2 8" id="KW-0645">Protease</keyword>
<evidence type="ECO:0000313" key="10">
    <source>
        <dbReference type="Proteomes" id="UP000304900"/>
    </source>
</evidence>
<dbReference type="GO" id="GO:0003697">
    <property type="term" value="F:single-stranded DNA binding"/>
    <property type="evidence" value="ECO:0007669"/>
    <property type="project" value="InterPro"/>
</dbReference>
<name>A0A4U6D879_9BACT</name>
<dbReference type="Proteomes" id="UP000304900">
    <property type="component" value="Unassembled WGS sequence"/>
</dbReference>
<organism evidence="9 10">
    <name type="scientific">Dyadobacter frigoris</name>
    <dbReference type="NCBI Taxonomy" id="2576211"/>
    <lineage>
        <taxon>Bacteria</taxon>
        <taxon>Pseudomonadati</taxon>
        <taxon>Bacteroidota</taxon>
        <taxon>Cytophagia</taxon>
        <taxon>Cytophagales</taxon>
        <taxon>Spirosomataceae</taxon>
        <taxon>Dyadobacter</taxon>
    </lineage>
</organism>
<evidence type="ECO:0000256" key="7">
    <source>
        <dbReference type="ARBA" id="ARBA00023239"/>
    </source>
</evidence>
<evidence type="ECO:0000256" key="6">
    <source>
        <dbReference type="ARBA" id="ARBA00023125"/>
    </source>
</evidence>
<evidence type="ECO:0000256" key="3">
    <source>
        <dbReference type="ARBA" id="ARBA00022763"/>
    </source>
</evidence>
<dbReference type="RefSeq" id="WP_137342107.1">
    <property type="nucleotide sequence ID" value="NZ_BSQH01000004.1"/>
</dbReference>
<sequence length="265" mass="30676">MCYDIALHSDIALTKQAFPKIIDKRISQSTVLQQHTQSFSFASLPVVIQKDGELSLVDMQWFVDPSYLTDPKQRVKQRISMANAQSERVLRDKRSYWYTLRTNRCLIPLSGTYEHREIAGWKNKVPYYIWMKDRGIQHIPSLYQLLETVGTNGEIITQGSFTMLTRTANQTMKGIHNSGEHRHRMPLFLTPELEDFWVSPHFSEDDMKAVFEYELPSGLLDFSPVYSIRGKAVRPDGKATFEPWHYENLPPLGTDTPLQSQMSLF</sequence>
<keyword evidence="7" id="KW-0456">Lyase</keyword>
<evidence type="ECO:0000256" key="5">
    <source>
        <dbReference type="ARBA" id="ARBA00023124"/>
    </source>
</evidence>
<dbReference type="Pfam" id="PF02586">
    <property type="entry name" value="SRAP"/>
    <property type="match status" value="1"/>
</dbReference>
<keyword evidence="6" id="KW-0238">DNA-binding</keyword>
<evidence type="ECO:0000313" key="9">
    <source>
        <dbReference type="EMBL" id="TKT90344.1"/>
    </source>
</evidence>
<comment type="similarity">
    <text evidence="1 8">Belongs to the SOS response-associated peptidase family.</text>
</comment>
<accession>A0A4U6D879</accession>
<protein>
    <recommendedName>
        <fullName evidence="8">Abasic site processing protein</fullName>
        <ecNumber evidence="8">3.4.-.-</ecNumber>
    </recommendedName>
</protein>
<evidence type="ECO:0000256" key="1">
    <source>
        <dbReference type="ARBA" id="ARBA00008136"/>
    </source>
</evidence>
<keyword evidence="4 8" id="KW-0378">Hydrolase</keyword>
<proteinExistence type="inferred from homology"/>
<dbReference type="EMBL" id="SZVO01000010">
    <property type="protein sequence ID" value="TKT90344.1"/>
    <property type="molecule type" value="Genomic_DNA"/>
</dbReference>
<dbReference type="InterPro" id="IPR036590">
    <property type="entry name" value="SRAP-like"/>
</dbReference>
<dbReference type="Gene3D" id="3.90.1680.10">
    <property type="entry name" value="SOS response associated peptidase-like"/>
    <property type="match status" value="1"/>
</dbReference>
<comment type="caution">
    <text evidence="9">The sequence shown here is derived from an EMBL/GenBank/DDBJ whole genome shotgun (WGS) entry which is preliminary data.</text>
</comment>
<evidence type="ECO:0000256" key="4">
    <source>
        <dbReference type="ARBA" id="ARBA00022801"/>
    </source>
</evidence>
<dbReference type="OrthoDB" id="9782620at2"/>